<comment type="subcellular location">
    <subcellularLocation>
        <location evidence="1">Cell inner membrane</location>
        <topology evidence="1">Peripheral membrane protein</topology>
    </subcellularLocation>
</comment>
<keyword evidence="4" id="KW-1003">Cell membrane</keyword>
<feature type="domain" description="ABC transporter" evidence="8">
    <location>
        <begin position="278"/>
        <end position="526"/>
    </location>
</feature>
<dbReference type="InterPro" id="IPR003593">
    <property type="entry name" value="AAA+_ATPase"/>
</dbReference>
<keyword evidence="7" id="KW-0472">Membrane</keyword>
<evidence type="ECO:0000256" key="2">
    <source>
        <dbReference type="ARBA" id="ARBA00005417"/>
    </source>
</evidence>
<keyword evidence="3" id="KW-0813">Transport</keyword>
<keyword evidence="5" id="KW-0547">Nucleotide-binding</keyword>
<dbReference type="Pfam" id="PF08352">
    <property type="entry name" value="oligo_HPY"/>
    <property type="match status" value="2"/>
</dbReference>
<dbReference type="Proteomes" id="UP001223420">
    <property type="component" value="Unassembled WGS sequence"/>
</dbReference>
<dbReference type="SMART" id="SM00382">
    <property type="entry name" value="AAA"/>
    <property type="match status" value="2"/>
</dbReference>
<evidence type="ECO:0000256" key="1">
    <source>
        <dbReference type="ARBA" id="ARBA00004417"/>
    </source>
</evidence>
<dbReference type="AlphaFoldDB" id="A0AAJ1X0S6"/>
<reference evidence="9" key="1">
    <citation type="submission" date="2023-07" db="EMBL/GenBank/DDBJ databases">
        <title>Genomic Encyclopedia of Type Strains, Phase IV (KMG-IV): sequencing the most valuable type-strain genomes for metagenomic binning, comparative biology and taxonomic classification.</title>
        <authorList>
            <person name="Goeker M."/>
        </authorList>
    </citation>
    <scope>NUCLEOTIDE SEQUENCE</scope>
    <source>
        <strain evidence="9">DSM 19569</strain>
    </source>
</reference>
<dbReference type="NCBIfam" id="NF008453">
    <property type="entry name" value="PRK11308.1"/>
    <property type="match status" value="2"/>
</dbReference>
<dbReference type="EMBL" id="JAUSWL010000017">
    <property type="protein sequence ID" value="MDQ0546718.1"/>
    <property type="molecule type" value="Genomic_DNA"/>
</dbReference>
<name>A0AAJ1X0S6_9HYPH</name>
<dbReference type="PROSITE" id="PS00211">
    <property type="entry name" value="ABC_TRANSPORTER_1"/>
    <property type="match status" value="2"/>
</dbReference>
<gene>
    <name evidence="9" type="ORF">QO001_005670</name>
</gene>
<dbReference type="InterPro" id="IPR013563">
    <property type="entry name" value="Oligopep_ABC_C"/>
</dbReference>
<evidence type="ECO:0000313" key="9">
    <source>
        <dbReference type="EMBL" id="MDQ0546718.1"/>
    </source>
</evidence>
<dbReference type="GO" id="GO:0015833">
    <property type="term" value="P:peptide transport"/>
    <property type="evidence" value="ECO:0007669"/>
    <property type="project" value="InterPro"/>
</dbReference>
<comment type="caution">
    <text evidence="9">The sequence shown here is derived from an EMBL/GenBank/DDBJ whole genome shotgun (WGS) entry which is preliminary data.</text>
</comment>
<evidence type="ECO:0000256" key="5">
    <source>
        <dbReference type="ARBA" id="ARBA00022741"/>
    </source>
</evidence>
<dbReference type="InterPro" id="IPR050388">
    <property type="entry name" value="ABC_Ni/Peptide_Import"/>
</dbReference>
<dbReference type="GO" id="GO:0055085">
    <property type="term" value="P:transmembrane transport"/>
    <property type="evidence" value="ECO:0007669"/>
    <property type="project" value="UniProtKB-ARBA"/>
</dbReference>
<dbReference type="GO" id="GO:0005886">
    <property type="term" value="C:plasma membrane"/>
    <property type="evidence" value="ECO:0007669"/>
    <property type="project" value="UniProtKB-SubCell"/>
</dbReference>
<dbReference type="Gene3D" id="3.40.50.300">
    <property type="entry name" value="P-loop containing nucleotide triphosphate hydrolases"/>
    <property type="match status" value="2"/>
</dbReference>
<keyword evidence="6 9" id="KW-0067">ATP-binding</keyword>
<dbReference type="FunFam" id="3.40.50.300:FF:000016">
    <property type="entry name" value="Oligopeptide ABC transporter ATP-binding component"/>
    <property type="match status" value="2"/>
</dbReference>
<protein>
    <submittedName>
        <fullName evidence="9">Peptide/nickel transport system ATP-binding protein</fullName>
    </submittedName>
</protein>
<dbReference type="Pfam" id="PF00005">
    <property type="entry name" value="ABC_tran"/>
    <property type="match status" value="2"/>
</dbReference>
<dbReference type="InterPro" id="IPR027417">
    <property type="entry name" value="P-loop_NTPase"/>
</dbReference>
<evidence type="ECO:0000256" key="6">
    <source>
        <dbReference type="ARBA" id="ARBA00022840"/>
    </source>
</evidence>
<organism evidence="9 10">
    <name type="scientific">Methylobacterium brachiatum</name>
    <dbReference type="NCBI Taxonomy" id="269660"/>
    <lineage>
        <taxon>Bacteria</taxon>
        <taxon>Pseudomonadati</taxon>
        <taxon>Pseudomonadota</taxon>
        <taxon>Alphaproteobacteria</taxon>
        <taxon>Hyphomicrobiales</taxon>
        <taxon>Methylobacteriaceae</taxon>
        <taxon>Methylobacterium</taxon>
    </lineage>
</organism>
<evidence type="ECO:0000256" key="3">
    <source>
        <dbReference type="ARBA" id="ARBA00022448"/>
    </source>
</evidence>
<dbReference type="RefSeq" id="WP_230367928.1">
    <property type="nucleotide sequence ID" value="NZ_JAJALK010000017.1"/>
</dbReference>
<feature type="domain" description="ABC transporter" evidence="8">
    <location>
        <begin position="6"/>
        <end position="257"/>
    </location>
</feature>
<dbReference type="InterPro" id="IPR017871">
    <property type="entry name" value="ABC_transporter-like_CS"/>
</dbReference>
<dbReference type="GO" id="GO:0016887">
    <property type="term" value="F:ATP hydrolysis activity"/>
    <property type="evidence" value="ECO:0007669"/>
    <property type="project" value="InterPro"/>
</dbReference>
<sequence>MTEPVLRITNLSVGLPRGADRAQAVSDVSIAVGANEIVCLVGESGSGKSMIAHTILGLLPPGVTVTGGAVTLRGRDIATASEAEMRSVRGRDAAMIFQEPLSALNPLKRIGEQIAEAVRAHAPATPRAAIRARVDALIAAVGLPDPERIRASFPFALSGGQRQRVMIAIAMANNPALLVADEPTTALDVTTQAQILALIRRLQSERQMGVLLITHDFGVVAEMADRVVVMRDGRVVEQGSAEAVLTAPRDPYTRALIAAVPHARGRASPNMRATPPLLEIEALSKTFTTRQGWFRPARRVVAADAISLTLSAGETVAVVGESGSGKSTLGQMILRLAEPDSGRIRFEGRDLLALRGEALRVARRRIQIVFQDPFAALNPRQRVGEAIARGPMAYGVPKAEAVAEAHALLDRVGLKAGAADRFPHEFSGGQRQRICIARALALKPRILVADEAVSALDVSVQARVLDLLAELRAEYNLAMLFITHDLRIAARIADRVAVMQQGRIVETGPAAALFAAPEHPYTRGLMAAMPGRRLFGGLDAPAPEALTA</sequence>
<evidence type="ECO:0000256" key="4">
    <source>
        <dbReference type="ARBA" id="ARBA00022475"/>
    </source>
</evidence>
<dbReference type="PANTHER" id="PTHR43297:SF2">
    <property type="entry name" value="DIPEPTIDE TRANSPORT ATP-BINDING PROTEIN DPPD"/>
    <property type="match status" value="1"/>
</dbReference>
<dbReference type="GO" id="GO:0005524">
    <property type="term" value="F:ATP binding"/>
    <property type="evidence" value="ECO:0007669"/>
    <property type="project" value="UniProtKB-KW"/>
</dbReference>
<evidence type="ECO:0000256" key="7">
    <source>
        <dbReference type="ARBA" id="ARBA00023136"/>
    </source>
</evidence>
<dbReference type="CDD" id="cd03257">
    <property type="entry name" value="ABC_NikE_OppD_transporters"/>
    <property type="match status" value="2"/>
</dbReference>
<evidence type="ECO:0000259" key="8">
    <source>
        <dbReference type="PROSITE" id="PS50893"/>
    </source>
</evidence>
<dbReference type="PANTHER" id="PTHR43297">
    <property type="entry name" value="OLIGOPEPTIDE TRANSPORT ATP-BINDING PROTEIN APPD"/>
    <property type="match status" value="1"/>
</dbReference>
<evidence type="ECO:0000313" key="10">
    <source>
        <dbReference type="Proteomes" id="UP001223420"/>
    </source>
</evidence>
<comment type="similarity">
    <text evidence="2">Belongs to the ABC transporter superfamily.</text>
</comment>
<proteinExistence type="inferred from homology"/>
<dbReference type="InterPro" id="IPR003439">
    <property type="entry name" value="ABC_transporter-like_ATP-bd"/>
</dbReference>
<dbReference type="NCBIfam" id="NF007739">
    <property type="entry name" value="PRK10419.1"/>
    <property type="match status" value="2"/>
</dbReference>
<accession>A0AAJ1X0S6</accession>
<dbReference type="SUPFAM" id="SSF52540">
    <property type="entry name" value="P-loop containing nucleoside triphosphate hydrolases"/>
    <property type="match status" value="2"/>
</dbReference>
<dbReference type="PROSITE" id="PS50893">
    <property type="entry name" value="ABC_TRANSPORTER_2"/>
    <property type="match status" value="2"/>
</dbReference>